<evidence type="ECO:0000313" key="1">
    <source>
        <dbReference type="EMBL" id="KAH7844711.1"/>
    </source>
</evidence>
<name>A0ACB7XUQ3_9ERIC</name>
<organism evidence="1 2">
    <name type="scientific">Vaccinium darrowii</name>
    <dbReference type="NCBI Taxonomy" id="229202"/>
    <lineage>
        <taxon>Eukaryota</taxon>
        <taxon>Viridiplantae</taxon>
        <taxon>Streptophyta</taxon>
        <taxon>Embryophyta</taxon>
        <taxon>Tracheophyta</taxon>
        <taxon>Spermatophyta</taxon>
        <taxon>Magnoliopsida</taxon>
        <taxon>eudicotyledons</taxon>
        <taxon>Gunneridae</taxon>
        <taxon>Pentapetalae</taxon>
        <taxon>asterids</taxon>
        <taxon>Ericales</taxon>
        <taxon>Ericaceae</taxon>
        <taxon>Vaccinioideae</taxon>
        <taxon>Vaccinieae</taxon>
        <taxon>Vaccinium</taxon>
    </lineage>
</organism>
<protein>
    <submittedName>
        <fullName evidence="1">Uncharacterized protein</fullName>
    </submittedName>
</protein>
<dbReference type="Proteomes" id="UP000828048">
    <property type="component" value="Chromosome 1"/>
</dbReference>
<dbReference type="EMBL" id="CM037151">
    <property type="protein sequence ID" value="KAH7844711.1"/>
    <property type="molecule type" value="Genomic_DNA"/>
</dbReference>
<reference evidence="1 2" key="1">
    <citation type="journal article" date="2021" name="Hortic Res">
        <title>High-quality reference genome and annotation aids understanding of berry development for evergreen blueberry (Vaccinium darrowii).</title>
        <authorList>
            <person name="Yu J."/>
            <person name="Hulse-Kemp A.M."/>
            <person name="Babiker E."/>
            <person name="Staton M."/>
        </authorList>
    </citation>
    <scope>NUCLEOTIDE SEQUENCE [LARGE SCALE GENOMIC DNA]</scope>
    <source>
        <strain evidence="2">cv. NJ 8807/NJ 8810</strain>
        <tissue evidence="1">Young leaf</tissue>
    </source>
</reference>
<accession>A0ACB7XUQ3</accession>
<keyword evidence="2" id="KW-1185">Reference proteome</keyword>
<sequence length="361" mass="40006">MRLGLARRSLSMFPPILTRAYSVQPISRTSISPPPASLKPQTPLFLRPPTHSATISDLLKWQKWAKTLASSVGSHFTHLDDGPDTTLLHRELNWLLQDALENPKLPLSHVGTNEVVKLRAEMEDLYVLWKQRIEERRPFQYVVGCEHWRDLVLSVEEGVLIPRPETELIVDLVGGLVKENEELREGLWADLGTGSGALAIGIARILGPFGSVIATDLSPVAVAVASYNVQRYNLQDKIEIKLGSWFEPLKNVKGQFVGLVSNPPYIPSNHIRGLQAEVAKHEPRLALDGGSNGMDDLLHLCHGASSMLKRGGFFAFETNGEKQCKFLVDYMQKECDGSFCDVDIVSDFAGNKRFVTGFSGP</sequence>
<proteinExistence type="predicted"/>
<comment type="caution">
    <text evidence="1">The sequence shown here is derived from an EMBL/GenBank/DDBJ whole genome shotgun (WGS) entry which is preliminary data.</text>
</comment>
<gene>
    <name evidence="1" type="ORF">Vadar_030841</name>
</gene>
<evidence type="ECO:0000313" key="2">
    <source>
        <dbReference type="Proteomes" id="UP000828048"/>
    </source>
</evidence>